<reference evidence="1 2" key="1">
    <citation type="submission" date="2008-12" db="EMBL/GenBank/DDBJ databases">
        <authorList>
            <person name="Fulton L."/>
            <person name="Clifton S."/>
            <person name="Fulton B."/>
            <person name="Xu J."/>
            <person name="Minx P."/>
            <person name="Pepin K.H."/>
            <person name="Johnson M."/>
            <person name="Bhonagiri V."/>
            <person name="Nash W.E."/>
            <person name="Mardis E.R."/>
            <person name="Wilson R.K."/>
        </authorList>
    </citation>
    <scope>NUCLEOTIDE SEQUENCE [LARGE SCALE GENOMIC DNA]</scope>
    <source>
        <strain evidence="1 2">DSM 14838</strain>
    </source>
</reference>
<dbReference type="AlphaFoldDB" id="E2N954"/>
<protein>
    <submittedName>
        <fullName evidence="1">Uncharacterized protein</fullName>
    </submittedName>
</protein>
<accession>E2N954</accession>
<comment type="caution">
    <text evidence="1">The sequence shown here is derived from an EMBL/GenBank/DDBJ whole genome shotgun (WGS) entry which is preliminary data.</text>
</comment>
<reference evidence="1 2" key="2">
    <citation type="submission" date="2009-01" db="EMBL/GenBank/DDBJ databases">
        <title>Draft genome sequence of Bacteroides cellulosilyticus (DSM 14838).</title>
        <authorList>
            <person name="Sudarsanam P."/>
            <person name="Ley R."/>
            <person name="Guruge J."/>
            <person name="Turnbaugh P.J."/>
            <person name="Mahowald M."/>
            <person name="Liep D."/>
            <person name="Gordon J."/>
        </authorList>
    </citation>
    <scope>NUCLEOTIDE SEQUENCE [LARGE SCALE GENOMIC DNA]</scope>
    <source>
        <strain evidence="1 2">DSM 14838</strain>
    </source>
</reference>
<name>E2N954_9BACE</name>
<organism evidence="1 2">
    <name type="scientific">Bacteroides cellulosilyticus DSM 14838</name>
    <dbReference type="NCBI Taxonomy" id="537012"/>
    <lineage>
        <taxon>Bacteria</taxon>
        <taxon>Pseudomonadati</taxon>
        <taxon>Bacteroidota</taxon>
        <taxon>Bacteroidia</taxon>
        <taxon>Bacteroidales</taxon>
        <taxon>Bacteroidaceae</taxon>
        <taxon>Bacteroides</taxon>
    </lineage>
</organism>
<dbReference type="HOGENOM" id="CLU_2785074_0_0_10"/>
<gene>
    <name evidence="1" type="ORF">BACCELL_00799</name>
</gene>
<dbReference type="Proteomes" id="UP000003711">
    <property type="component" value="Unassembled WGS sequence"/>
</dbReference>
<evidence type="ECO:0000313" key="1">
    <source>
        <dbReference type="EMBL" id="EEF91550.1"/>
    </source>
</evidence>
<evidence type="ECO:0000313" key="2">
    <source>
        <dbReference type="Proteomes" id="UP000003711"/>
    </source>
</evidence>
<dbReference type="EMBL" id="ACCH01000073">
    <property type="protein sequence ID" value="EEF91550.1"/>
    <property type="molecule type" value="Genomic_DNA"/>
</dbReference>
<sequence length="68" mass="7828">MYFRGVSGRWNKCFLDDEMRSKKGIMDIKNEDLCYILLRLNICFIVCCTANGNVALNALEMLEKGCNE</sequence>
<proteinExistence type="predicted"/>